<dbReference type="SMART" id="SM00175">
    <property type="entry name" value="RAB"/>
    <property type="match status" value="1"/>
</dbReference>
<protein>
    <submittedName>
        <fullName evidence="6">Uncharacterized protein</fullName>
    </submittedName>
</protein>
<dbReference type="InterPro" id="IPR003578">
    <property type="entry name" value="Small_GTPase_Rho"/>
</dbReference>
<sequence>MVFQRAGLSKSMLVAGDSDVGKTCLLTAYAENRFPTGYVSRTYGGHGIEVAVRDVRYVFEVFDNAGAPEYDRLRPLGYPDTSVLVICFSVDILTSFSNVRSRWLPDTQHHCPGIPCIFVATQIDLRDPEFDADTLGVEPEAPRLIITTAEGEKLARKIKAAKYVECSVKTREGVQDVFDAVRYR</sequence>
<comment type="subcellular location">
    <subcellularLocation>
        <location evidence="1">Membrane</location>
    </subcellularLocation>
</comment>
<evidence type="ECO:0000313" key="7">
    <source>
        <dbReference type="Proteomes" id="UP000623467"/>
    </source>
</evidence>
<evidence type="ECO:0000256" key="4">
    <source>
        <dbReference type="ARBA" id="ARBA00023134"/>
    </source>
</evidence>
<dbReference type="Gene3D" id="3.40.50.300">
    <property type="entry name" value="P-loop containing nucleotide triphosphate hydrolases"/>
    <property type="match status" value="1"/>
</dbReference>
<dbReference type="GO" id="GO:0007264">
    <property type="term" value="P:small GTPase-mediated signal transduction"/>
    <property type="evidence" value="ECO:0007669"/>
    <property type="project" value="InterPro"/>
</dbReference>
<dbReference type="SMART" id="SM00174">
    <property type="entry name" value="RHO"/>
    <property type="match status" value="1"/>
</dbReference>
<dbReference type="Proteomes" id="UP000623467">
    <property type="component" value="Unassembled WGS sequence"/>
</dbReference>
<dbReference type="SMART" id="SM00173">
    <property type="entry name" value="RAS"/>
    <property type="match status" value="1"/>
</dbReference>
<dbReference type="InterPro" id="IPR005225">
    <property type="entry name" value="Small_GTP-bd"/>
</dbReference>
<dbReference type="GO" id="GO:0016020">
    <property type="term" value="C:membrane"/>
    <property type="evidence" value="ECO:0007669"/>
    <property type="project" value="UniProtKB-SubCell"/>
</dbReference>
<reference evidence="6" key="1">
    <citation type="submission" date="2020-05" db="EMBL/GenBank/DDBJ databases">
        <title>Mycena genomes resolve the evolution of fungal bioluminescence.</title>
        <authorList>
            <person name="Tsai I.J."/>
        </authorList>
    </citation>
    <scope>NUCLEOTIDE SEQUENCE</scope>
    <source>
        <strain evidence="6">160909Yilan</strain>
    </source>
</reference>
<dbReference type="OrthoDB" id="2965686at2759"/>
<dbReference type="SUPFAM" id="SSF52540">
    <property type="entry name" value="P-loop containing nucleoside triphosphate hydrolases"/>
    <property type="match status" value="1"/>
</dbReference>
<dbReference type="InterPro" id="IPR001806">
    <property type="entry name" value="Small_GTPase"/>
</dbReference>
<dbReference type="PRINTS" id="PR00449">
    <property type="entry name" value="RASTRNSFRMNG"/>
</dbReference>
<evidence type="ECO:0000256" key="2">
    <source>
        <dbReference type="ARBA" id="ARBA00022481"/>
    </source>
</evidence>
<gene>
    <name evidence="6" type="ORF">MSAN_01754400</name>
</gene>
<organism evidence="6 7">
    <name type="scientific">Mycena sanguinolenta</name>
    <dbReference type="NCBI Taxonomy" id="230812"/>
    <lineage>
        <taxon>Eukaryota</taxon>
        <taxon>Fungi</taxon>
        <taxon>Dikarya</taxon>
        <taxon>Basidiomycota</taxon>
        <taxon>Agaricomycotina</taxon>
        <taxon>Agaricomycetes</taxon>
        <taxon>Agaricomycetidae</taxon>
        <taxon>Agaricales</taxon>
        <taxon>Marasmiineae</taxon>
        <taxon>Mycenaceae</taxon>
        <taxon>Mycena</taxon>
    </lineage>
</organism>
<name>A0A8H6XXE9_9AGAR</name>
<dbReference type="EMBL" id="JACAZH010000017">
    <property type="protein sequence ID" value="KAF7348020.1"/>
    <property type="molecule type" value="Genomic_DNA"/>
</dbReference>
<dbReference type="PROSITE" id="PS51419">
    <property type="entry name" value="RAB"/>
    <property type="match status" value="1"/>
</dbReference>
<keyword evidence="5" id="KW-0472">Membrane</keyword>
<evidence type="ECO:0000256" key="1">
    <source>
        <dbReference type="ARBA" id="ARBA00004370"/>
    </source>
</evidence>
<dbReference type="NCBIfam" id="TIGR00231">
    <property type="entry name" value="small_GTP"/>
    <property type="match status" value="1"/>
</dbReference>
<comment type="caution">
    <text evidence="6">The sequence shown here is derived from an EMBL/GenBank/DDBJ whole genome shotgun (WGS) entry which is preliminary data.</text>
</comment>
<dbReference type="GO" id="GO:0005525">
    <property type="term" value="F:GTP binding"/>
    <property type="evidence" value="ECO:0007669"/>
    <property type="project" value="UniProtKB-KW"/>
</dbReference>
<proteinExistence type="predicted"/>
<dbReference type="GO" id="GO:0003924">
    <property type="term" value="F:GTPase activity"/>
    <property type="evidence" value="ECO:0007669"/>
    <property type="project" value="InterPro"/>
</dbReference>
<evidence type="ECO:0000313" key="6">
    <source>
        <dbReference type="EMBL" id="KAF7348020.1"/>
    </source>
</evidence>
<dbReference type="CDD" id="cd00157">
    <property type="entry name" value="Rho"/>
    <property type="match status" value="1"/>
</dbReference>
<accession>A0A8H6XXE9</accession>
<dbReference type="FunFam" id="3.40.50.300:FF:002060">
    <property type="entry name" value="Rho family GTPase"/>
    <property type="match status" value="1"/>
</dbReference>
<dbReference type="AlphaFoldDB" id="A0A8H6XXE9"/>
<evidence type="ECO:0000256" key="3">
    <source>
        <dbReference type="ARBA" id="ARBA00022741"/>
    </source>
</evidence>
<dbReference type="PROSITE" id="PS51420">
    <property type="entry name" value="RHO"/>
    <property type="match status" value="1"/>
</dbReference>
<keyword evidence="4" id="KW-0342">GTP-binding</keyword>
<evidence type="ECO:0000256" key="5">
    <source>
        <dbReference type="ARBA" id="ARBA00023136"/>
    </source>
</evidence>
<keyword evidence="3" id="KW-0547">Nucleotide-binding</keyword>
<dbReference type="PANTHER" id="PTHR24072">
    <property type="entry name" value="RHO FAMILY GTPASE"/>
    <property type="match status" value="1"/>
</dbReference>
<keyword evidence="7" id="KW-1185">Reference proteome</keyword>
<keyword evidence="2" id="KW-0488">Methylation</keyword>
<dbReference type="Pfam" id="PF00071">
    <property type="entry name" value="Ras"/>
    <property type="match status" value="1"/>
</dbReference>
<dbReference type="InterPro" id="IPR027417">
    <property type="entry name" value="P-loop_NTPase"/>
</dbReference>